<accession>A0A174Z8I5</accession>
<keyword evidence="1" id="KW-0472">Membrane</keyword>
<gene>
    <name evidence="2" type="ORF">ERS852490_02894</name>
</gene>
<feature type="transmembrane region" description="Helical" evidence="1">
    <location>
        <begin position="16"/>
        <end position="34"/>
    </location>
</feature>
<proteinExistence type="predicted"/>
<name>A0A174Z8I5_9FIRM</name>
<keyword evidence="1" id="KW-1133">Transmembrane helix</keyword>
<protein>
    <recommendedName>
        <fullName evidence="4">DUF4352 domain-containing protein</fullName>
    </recommendedName>
</protein>
<dbReference type="RefSeq" id="WP_055216686.1">
    <property type="nucleotide sequence ID" value="NZ_CZBU01000008.1"/>
</dbReference>
<evidence type="ECO:0000313" key="3">
    <source>
        <dbReference type="Proteomes" id="UP000095621"/>
    </source>
</evidence>
<dbReference type="Proteomes" id="UP000095621">
    <property type="component" value="Unassembled WGS sequence"/>
</dbReference>
<organism evidence="2 3">
    <name type="scientific">Lachnospira eligens</name>
    <dbReference type="NCBI Taxonomy" id="39485"/>
    <lineage>
        <taxon>Bacteria</taxon>
        <taxon>Bacillati</taxon>
        <taxon>Bacillota</taxon>
        <taxon>Clostridia</taxon>
        <taxon>Lachnospirales</taxon>
        <taxon>Lachnospiraceae</taxon>
        <taxon>Lachnospira</taxon>
    </lineage>
</organism>
<keyword evidence="1" id="KW-0812">Transmembrane</keyword>
<evidence type="ECO:0000256" key="1">
    <source>
        <dbReference type="SAM" id="Phobius"/>
    </source>
</evidence>
<reference evidence="2 3" key="1">
    <citation type="submission" date="2015-09" db="EMBL/GenBank/DDBJ databases">
        <authorList>
            <consortium name="Pathogen Informatics"/>
        </authorList>
    </citation>
    <scope>NUCLEOTIDE SEQUENCE [LARGE SCALE GENOMIC DNA]</scope>
    <source>
        <strain evidence="2 3">2789STDY5834875</strain>
    </source>
</reference>
<sequence length="204" mass="23782">MFYNDRLSGKEGKKRTAIIVCIIVVIIAWLVLVIRINTIFPRKKIEKCGYGQWINYTPDIEDVITADVSISPVACKMYDRESILKEYTQEQLGVFSVGKDDTDYLVFTIDIKNNAQEAVSINRLITFFFYCTEFNGDSNSLEKMNIDINSVEAGEIQRVQLVTSIRHDDVWKINSRQRYAESDVYIIMSQYPLERRMVFYIEQL</sequence>
<dbReference type="EMBL" id="CZBU01000008">
    <property type="protein sequence ID" value="CUQ79230.1"/>
    <property type="molecule type" value="Genomic_DNA"/>
</dbReference>
<evidence type="ECO:0000313" key="2">
    <source>
        <dbReference type="EMBL" id="CUQ79230.1"/>
    </source>
</evidence>
<dbReference type="AlphaFoldDB" id="A0A174Z8I5"/>
<evidence type="ECO:0008006" key="4">
    <source>
        <dbReference type="Google" id="ProtNLM"/>
    </source>
</evidence>